<evidence type="ECO:0000256" key="2">
    <source>
        <dbReference type="SAM" id="MobiDB-lite"/>
    </source>
</evidence>
<comment type="caution">
    <text evidence="3">The sequence shown here is derived from an EMBL/GenBank/DDBJ whole genome shotgun (WGS) entry which is preliminary data.</text>
</comment>
<dbReference type="RefSeq" id="XP_068370749.1">
    <property type="nucleotide sequence ID" value="XM_068489768.1"/>
</dbReference>
<evidence type="ECO:0000313" key="3">
    <source>
        <dbReference type="EMBL" id="OHT17613.1"/>
    </source>
</evidence>
<protein>
    <submittedName>
        <fullName evidence="3">Uncharacterized protein</fullName>
    </submittedName>
</protein>
<feature type="compositionally biased region" description="Basic and acidic residues" evidence="2">
    <location>
        <begin position="276"/>
        <end position="287"/>
    </location>
</feature>
<dbReference type="OrthoDB" id="10264626at2759"/>
<dbReference type="Proteomes" id="UP000179807">
    <property type="component" value="Unassembled WGS sequence"/>
</dbReference>
<dbReference type="AlphaFoldDB" id="A0A1J4L6P1"/>
<reference evidence="3" key="1">
    <citation type="submission" date="2016-10" db="EMBL/GenBank/DDBJ databases">
        <authorList>
            <person name="Benchimol M."/>
            <person name="Almeida L.G."/>
            <person name="Vasconcelos A.T."/>
            <person name="Perreira-Neves A."/>
            <person name="Rosa I.A."/>
            <person name="Tasca T."/>
            <person name="Bogo M.R."/>
            <person name="de Souza W."/>
        </authorList>
    </citation>
    <scope>NUCLEOTIDE SEQUENCE [LARGE SCALE GENOMIC DNA]</scope>
    <source>
        <strain evidence="3">K</strain>
    </source>
</reference>
<organism evidence="3 4">
    <name type="scientific">Tritrichomonas foetus</name>
    <dbReference type="NCBI Taxonomy" id="1144522"/>
    <lineage>
        <taxon>Eukaryota</taxon>
        <taxon>Metamonada</taxon>
        <taxon>Parabasalia</taxon>
        <taxon>Tritrichomonadida</taxon>
        <taxon>Tritrichomonadidae</taxon>
        <taxon>Tritrichomonas</taxon>
    </lineage>
</organism>
<dbReference type="EMBL" id="MLAK01000001">
    <property type="protein sequence ID" value="OHT17613.1"/>
    <property type="molecule type" value="Genomic_DNA"/>
</dbReference>
<keyword evidence="1" id="KW-0175">Coiled coil</keyword>
<feature type="coiled-coil region" evidence="1">
    <location>
        <begin position="6"/>
        <end position="40"/>
    </location>
</feature>
<sequence>MKEDNINALKQGIEELKARREESIQALTELMQKIEEISEENGIIAQKLKNSSAQIHKLEEFLHQCRADTEHFQQERDTNYKKNEALTQQMKTLSVECAESKHKIDHLKEQLQDHNQMLAAYDLAKKQLEREKGIETTVIEKMKEAVNSAESFKEEAERLKRESMSLHDEVNRAKSQLSDTLTNLKLGAKKKMEAINSNYESKILEADKQFTQLLNDNAQLTATIETMRRQLSFLESQNSILRSDDGRSKTGYDEFCRGATSQLEILQSQLEELTRESQKLKDEEQRQRMKLTTAESDSERAVSAARKNVDKLESDLAQVKASLSEAEAQGSALLAENNRLNSELTRVSIDSKRDMELRIAERDNEIRMLTGKLDEMRRSHIVQTADLQRVLINTKRHADRWKTEAENVAIQSEQGLEETEEKTQMYAQKIASLNAEIERQEGEAVSLQQLVSKRQQEARDLQVQYESLERIVFDQKTQLDALYEQQIQLASQKEDIANRTDQKRTELKRLKRENAARAKFNDEAKKKI</sequence>
<dbReference type="VEuPathDB" id="TrichDB:TRFO_00871"/>
<accession>A0A1J4L6P1</accession>
<proteinExistence type="predicted"/>
<name>A0A1J4L6P1_9EUKA</name>
<gene>
    <name evidence="3" type="ORF">TRFO_00871</name>
</gene>
<keyword evidence="4" id="KW-1185">Reference proteome</keyword>
<feature type="coiled-coil region" evidence="1">
    <location>
        <begin position="402"/>
        <end position="513"/>
    </location>
</feature>
<feature type="region of interest" description="Disordered" evidence="2">
    <location>
        <begin position="276"/>
        <end position="304"/>
    </location>
</feature>
<evidence type="ECO:0000313" key="4">
    <source>
        <dbReference type="Proteomes" id="UP000179807"/>
    </source>
</evidence>
<evidence type="ECO:0000256" key="1">
    <source>
        <dbReference type="SAM" id="Coils"/>
    </source>
</evidence>
<dbReference type="GeneID" id="94824472"/>